<dbReference type="KEGG" id="sdyn:Mal52_47920"/>
<keyword evidence="2" id="KW-1185">Reference proteome</keyword>
<gene>
    <name evidence="1" type="ORF">Mal52_47920</name>
</gene>
<evidence type="ECO:0000313" key="1">
    <source>
        <dbReference type="EMBL" id="QDU46274.1"/>
    </source>
</evidence>
<evidence type="ECO:0000313" key="2">
    <source>
        <dbReference type="Proteomes" id="UP000319383"/>
    </source>
</evidence>
<sequence length="60" mass="6201">MGDDAVRFSLLPLPLGEGRGEGQATLDAQDLAVQLPPPTKLGSLKSAVIVASCGLRWARG</sequence>
<dbReference type="AlphaFoldDB" id="A0A517ZUW0"/>
<name>A0A517ZUW0_9PLAN</name>
<proteinExistence type="predicted"/>
<protein>
    <submittedName>
        <fullName evidence="1">Uncharacterized protein</fullName>
    </submittedName>
</protein>
<dbReference type="EMBL" id="CP036276">
    <property type="protein sequence ID" value="QDU46274.1"/>
    <property type="molecule type" value="Genomic_DNA"/>
</dbReference>
<reference evidence="1 2" key="1">
    <citation type="submission" date="2019-02" db="EMBL/GenBank/DDBJ databases">
        <title>Deep-cultivation of Planctomycetes and their phenomic and genomic characterization uncovers novel biology.</title>
        <authorList>
            <person name="Wiegand S."/>
            <person name="Jogler M."/>
            <person name="Boedeker C."/>
            <person name="Pinto D."/>
            <person name="Vollmers J."/>
            <person name="Rivas-Marin E."/>
            <person name="Kohn T."/>
            <person name="Peeters S.H."/>
            <person name="Heuer A."/>
            <person name="Rast P."/>
            <person name="Oberbeckmann S."/>
            <person name="Bunk B."/>
            <person name="Jeske O."/>
            <person name="Meyerdierks A."/>
            <person name="Storesund J.E."/>
            <person name="Kallscheuer N."/>
            <person name="Luecker S."/>
            <person name="Lage O.M."/>
            <person name="Pohl T."/>
            <person name="Merkel B.J."/>
            <person name="Hornburger P."/>
            <person name="Mueller R.-W."/>
            <person name="Bruemmer F."/>
            <person name="Labrenz M."/>
            <person name="Spormann A.M."/>
            <person name="Op den Camp H."/>
            <person name="Overmann J."/>
            <person name="Amann R."/>
            <person name="Jetten M.S.M."/>
            <person name="Mascher T."/>
            <person name="Medema M.H."/>
            <person name="Devos D.P."/>
            <person name="Kaster A.-K."/>
            <person name="Ovreas L."/>
            <person name="Rohde M."/>
            <person name="Galperin M.Y."/>
            <person name="Jogler C."/>
        </authorList>
    </citation>
    <scope>NUCLEOTIDE SEQUENCE [LARGE SCALE GENOMIC DNA]</scope>
    <source>
        <strain evidence="1 2">Mal52</strain>
    </source>
</reference>
<dbReference type="Proteomes" id="UP000319383">
    <property type="component" value="Chromosome"/>
</dbReference>
<accession>A0A517ZUW0</accession>
<organism evidence="1 2">
    <name type="scientific">Symmachiella dynata</name>
    <dbReference type="NCBI Taxonomy" id="2527995"/>
    <lineage>
        <taxon>Bacteria</taxon>
        <taxon>Pseudomonadati</taxon>
        <taxon>Planctomycetota</taxon>
        <taxon>Planctomycetia</taxon>
        <taxon>Planctomycetales</taxon>
        <taxon>Planctomycetaceae</taxon>
        <taxon>Symmachiella</taxon>
    </lineage>
</organism>